<dbReference type="AlphaFoldDB" id="A0A0B7MKH4"/>
<dbReference type="SMART" id="SM00382">
    <property type="entry name" value="AAA"/>
    <property type="match status" value="1"/>
</dbReference>
<feature type="binding site" evidence="9">
    <location>
        <begin position="194"/>
        <end position="198"/>
    </location>
    <ligand>
        <name>GTP</name>
        <dbReference type="ChEBI" id="CHEBI:37565"/>
    </ligand>
</feature>
<comment type="catalytic activity">
    <reaction evidence="8 9">
        <text>GTP + H2O = GDP + phosphate + H(+)</text>
        <dbReference type="Rhea" id="RHEA:19669"/>
        <dbReference type="ChEBI" id="CHEBI:15377"/>
        <dbReference type="ChEBI" id="CHEBI:15378"/>
        <dbReference type="ChEBI" id="CHEBI:37565"/>
        <dbReference type="ChEBI" id="CHEBI:43474"/>
        <dbReference type="ChEBI" id="CHEBI:58189"/>
        <dbReference type="EC" id="3.6.5.4"/>
    </reaction>
</comment>
<reference evidence="12" key="1">
    <citation type="submission" date="2015-01" db="EMBL/GenBank/DDBJ databases">
        <authorList>
            <person name="Manzoor Shahid"/>
            <person name="Zubair Saima"/>
        </authorList>
    </citation>
    <scope>NUCLEOTIDE SEQUENCE [LARGE SCALE GENOMIC DNA]</scope>
    <source>
        <strain evidence="12">Sp3</strain>
    </source>
</reference>
<dbReference type="Proteomes" id="UP000046155">
    <property type="component" value="Unassembled WGS sequence"/>
</dbReference>
<comment type="caution">
    <text evidence="9">Lacks conserved residue(s) required for the propagation of feature annotation.</text>
</comment>
<dbReference type="InterPro" id="IPR027417">
    <property type="entry name" value="P-loop_NTPase"/>
</dbReference>
<dbReference type="FunFam" id="1.20.120.140:FF:000002">
    <property type="entry name" value="Signal recognition particle receptor FtsY"/>
    <property type="match status" value="1"/>
</dbReference>
<dbReference type="HAMAP" id="MF_00920">
    <property type="entry name" value="FtsY"/>
    <property type="match status" value="1"/>
</dbReference>
<evidence type="ECO:0000259" key="10">
    <source>
        <dbReference type="PROSITE" id="PS00300"/>
    </source>
</evidence>
<evidence type="ECO:0000256" key="8">
    <source>
        <dbReference type="ARBA" id="ARBA00048027"/>
    </source>
</evidence>
<dbReference type="GO" id="GO:0003924">
    <property type="term" value="F:GTPase activity"/>
    <property type="evidence" value="ECO:0007669"/>
    <property type="project" value="UniProtKB-UniRule"/>
</dbReference>
<dbReference type="EC" id="3.6.5.4" evidence="9"/>
<evidence type="ECO:0000256" key="2">
    <source>
        <dbReference type="ARBA" id="ARBA00022490"/>
    </source>
</evidence>
<evidence type="ECO:0000313" key="11">
    <source>
        <dbReference type="EMBL" id="CEO88461.1"/>
    </source>
</evidence>
<dbReference type="GO" id="GO:0006614">
    <property type="term" value="P:SRP-dependent cotranslational protein targeting to membrane"/>
    <property type="evidence" value="ECO:0007669"/>
    <property type="project" value="InterPro"/>
</dbReference>
<comment type="subcellular location">
    <subcellularLocation>
        <location evidence="9">Cell membrane</location>
        <topology evidence="9">Peripheral membrane protein</topology>
        <orientation evidence="9">Cytoplasmic side</orientation>
    </subcellularLocation>
    <subcellularLocation>
        <location evidence="9">Cytoplasm</location>
    </subcellularLocation>
</comment>
<dbReference type="GO" id="GO:0005047">
    <property type="term" value="F:signal recognition particle binding"/>
    <property type="evidence" value="ECO:0007669"/>
    <property type="project" value="TreeGrafter"/>
</dbReference>
<keyword evidence="4 9" id="KW-0378">Hydrolase</keyword>
<dbReference type="InterPro" id="IPR004390">
    <property type="entry name" value="SR_rcpt_FtsY"/>
</dbReference>
<dbReference type="InterPro" id="IPR000897">
    <property type="entry name" value="SRP54_GTPase_dom"/>
</dbReference>
<dbReference type="Gene3D" id="3.40.50.300">
    <property type="entry name" value="P-loop containing nucleotide triphosphate hydrolases"/>
    <property type="match status" value="1"/>
</dbReference>
<sequence>MIDVAAFFSKLKETLTKTRNNFVSKVTELVTVHKKIDEEFYEELEDILLQADVGVAAACHLLDEIRSEVKQRKISEAADVRDLLEEKMLELLGEQASLEINTALPAVILVVGVNGVGKTTTIGKLAYRMCQQGKDVLLVAADTFRAAAIEQLEIWSERTGSEIIKHMAGSDPAAVVFDALQAAKKRGIDVVIIDTAGRLHTKTNLMEELRKIERVVTREIPEAPHEVLLVIDAATGQNALRQAELFKEATKVTGIALAKLDGTAKGGIVLAISEELGIPVKLVGTGEGMEDLRDFDSHEFVSALFTEEDE</sequence>
<evidence type="ECO:0000256" key="4">
    <source>
        <dbReference type="ARBA" id="ARBA00022801"/>
    </source>
</evidence>
<keyword evidence="5 9" id="KW-0342">GTP-binding</keyword>
<dbReference type="InterPro" id="IPR036225">
    <property type="entry name" value="SRP/SRP_N"/>
</dbReference>
<gene>
    <name evidence="9 11" type="primary">ftsY</name>
    <name evidence="11" type="ORF">SSCH_190033</name>
</gene>
<evidence type="ECO:0000256" key="7">
    <source>
        <dbReference type="ARBA" id="ARBA00023170"/>
    </source>
</evidence>
<evidence type="ECO:0000256" key="9">
    <source>
        <dbReference type="HAMAP-Rule" id="MF_00920"/>
    </source>
</evidence>
<dbReference type="InterPro" id="IPR042101">
    <property type="entry name" value="SRP54_N_sf"/>
</dbReference>
<dbReference type="PANTHER" id="PTHR43134:SF1">
    <property type="entry name" value="SIGNAL RECOGNITION PARTICLE RECEPTOR SUBUNIT ALPHA"/>
    <property type="match status" value="1"/>
</dbReference>
<dbReference type="SMART" id="SM00963">
    <property type="entry name" value="SRP54_N"/>
    <property type="match status" value="1"/>
</dbReference>
<keyword evidence="2 9" id="KW-0963">Cytoplasm</keyword>
<dbReference type="GO" id="GO:0005525">
    <property type="term" value="F:GTP binding"/>
    <property type="evidence" value="ECO:0007669"/>
    <property type="project" value="UniProtKB-UniRule"/>
</dbReference>
<dbReference type="EMBL" id="CDRZ01000101">
    <property type="protein sequence ID" value="CEO88461.1"/>
    <property type="molecule type" value="Genomic_DNA"/>
</dbReference>
<name>A0A0B7MKH4_9FIRM</name>
<dbReference type="Gene3D" id="1.20.120.140">
    <property type="entry name" value="Signal recognition particle SRP54, nucleotide-binding domain"/>
    <property type="match status" value="1"/>
</dbReference>
<comment type="subunit">
    <text evidence="9">Part of the signal recognition particle protein translocation system, which is composed of SRP and FtsY.</text>
</comment>
<protein>
    <recommendedName>
        <fullName evidence="9">Signal recognition particle receptor FtsY</fullName>
        <shortName evidence="9">SRP receptor</shortName>
        <ecNumber evidence="9">3.6.5.4</ecNumber>
    </recommendedName>
</protein>
<dbReference type="CDD" id="cd17874">
    <property type="entry name" value="FtsY"/>
    <property type="match status" value="1"/>
</dbReference>
<proteinExistence type="inferred from homology"/>
<comment type="similarity">
    <text evidence="9">Belongs to the GTP-binding SRP family. FtsY subfamily.</text>
</comment>
<evidence type="ECO:0000256" key="1">
    <source>
        <dbReference type="ARBA" id="ARBA00022475"/>
    </source>
</evidence>
<dbReference type="SMART" id="SM00962">
    <property type="entry name" value="SRP54"/>
    <property type="match status" value="1"/>
</dbReference>
<keyword evidence="3 9" id="KW-0547">Nucleotide-binding</keyword>
<evidence type="ECO:0000313" key="12">
    <source>
        <dbReference type="Proteomes" id="UP000046155"/>
    </source>
</evidence>
<keyword evidence="12" id="KW-1185">Reference proteome</keyword>
<dbReference type="FunFam" id="3.40.50.300:FF:000053">
    <property type="entry name" value="Signal recognition particle receptor FtsY"/>
    <property type="match status" value="1"/>
</dbReference>
<accession>A0A0B7MKH4</accession>
<dbReference type="GO" id="GO:0005737">
    <property type="term" value="C:cytoplasm"/>
    <property type="evidence" value="ECO:0007669"/>
    <property type="project" value="UniProtKB-SubCell"/>
</dbReference>
<dbReference type="SUPFAM" id="SSF52540">
    <property type="entry name" value="P-loop containing nucleoside triphosphate hydrolases"/>
    <property type="match status" value="1"/>
</dbReference>
<comment type="function">
    <text evidence="9">Involved in targeting and insertion of nascent membrane proteins into the cytoplasmic membrane. Acts as a receptor for the complex formed by the signal recognition particle (SRP) and the ribosome-nascent chain (RNC).</text>
</comment>
<organism evidence="11 12">
    <name type="scientific">Syntrophaceticus schinkii</name>
    <dbReference type="NCBI Taxonomy" id="499207"/>
    <lineage>
        <taxon>Bacteria</taxon>
        <taxon>Bacillati</taxon>
        <taxon>Bacillota</taxon>
        <taxon>Clostridia</taxon>
        <taxon>Thermoanaerobacterales</taxon>
        <taxon>Thermoanaerobacterales Family III. Incertae Sedis</taxon>
        <taxon>Syntrophaceticus</taxon>
    </lineage>
</organism>
<dbReference type="NCBIfam" id="TIGR00064">
    <property type="entry name" value="ftsY"/>
    <property type="match status" value="1"/>
</dbReference>
<dbReference type="PANTHER" id="PTHR43134">
    <property type="entry name" value="SIGNAL RECOGNITION PARTICLE RECEPTOR SUBUNIT ALPHA"/>
    <property type="match status" value="1"/>
</dbReference>
<dbReference type="InterPro" id="IPR013822">
    <property type="entry name" value="Signal_recog_particl_SRP54_hlx"/>
</dbReference>
<evidence type="ECO:0000256" key="6">
    <source>
        <dbReference type="ARBA" id="ARBA00023136"/>
    </source>
</evidence>
<keyword evidence="6 9" id="KW-0472">Membrane</keyword>
<dbReference type="Pfam" id="PF00448">
    <property type="entry name" value="SRP54"/>
    <property type="match status" value="1"/>
</dbReference>
<dbReference type="SUPFAM" id="SSF47364">
    <property type="entry name" value="Domain of the SRP/SRP receptor G-proteins"/>
    <property type="match status" value="1"/>
</dbReference>
<feature type="domain" description="SRP54-type proteins GTP-binding" evidence="10">
    <location>
        <begin position="279"/>
        <end position="292"/>
    </location>
</feature>
<keyword evidence="1 9" id="KW-1003">Cell membrane</keyword>
<evidence type="ECO:0000256" key="5">
    <source>
        <dbReference type="ARBA" id="ARBA00023134"/>
    </source>
</evidence>
<dbReference type="PROSITE" id="PS00300">
    <property type="entry name" value="SRP54"/>
    <property type="match status" value="1"/>
</dbReference>
<dbReference type="Pfam" id="PF02881">
    <property type="entry name" value="SRP54_N"/>
    <property type="match status" value="1"/>
</dbReference>
<evidence type="ECO:0000256" key="3">
    <source>
        <dbReference type="ARBA" id="ARBA00022741"/>
    </source>
</evidence>
<dbReference type="GO" id="GO:0005886">
    <property type="term" value="C:plasma membrane"/>
    <property type="evidence" value="ECO:0007669"/>
    <property type="project" value="UniProtKB-SubCell"/>
</dbReference>
<keyword evidence="7 9" id="KW-0675">Receptor</keyword>
<feature type="binding site" evidence="9">
    <location>
        <begin position="112"/>
        <end position="119"/>
    </location>
    <ligand>
        <name>GTP</name>
        <dbReference type="ChEBI" id="CHEBI:37565"/>
    </ligand>
</feature>
<dbReference type="InterPro" id="IPR003593">
    <property type="entry name" value="AAA+_ATPase"/>
</dbReference>